<feature type="region of interest" description="Disordered" evidence="1">
    <location>
        <begin position="1"/>
        <end position="22"/>
    </location>
</feature>
<accession>A0ABQ4CFZ8</accession>
<proteinExistence type="predicted"/>
<comment type="caution">
    <text evidence="2">The sequence shown here is derived from an EMBL/GenBank/DDBJ whole genome shotgun (WGS) entry which is preliminary data.</text>
</comment>
<protein>
    <submittedName>
        <fullName evidence="2">Uncharacterized protein</fullName>
    </submittedName>
</protein>
<gene>
    <name evidence="2" type="ORF">Air01nite_77920</name>
</gene>
<evidence type="ECO:0000256" key="1">
    <source>
        <dbReference type="SAM" id="MobiDB-lite"/>
    </source>
</evidence>
<dbReference type="SUPFAM" id="SSF46785">
    <property type="entry name" value="Winged helix' DNA-binding domain"/>
    <property type="match status" value="1"/>
</dbReference>
<sequence length="135" mass="15079">MIARDELRDATEPASHDRFGPPVATVHDLTPDHADSCLPDAATARARCLRPDDTTASDTRTTATSTTRPRLPYGQLKPLILTHLRTYPHLAFTPWELAKVLGRSHGTIRRILLRLAETGEVDQTSQRPARFQHHS</sequence>
<dbReference type="Proteomes" id="UP000624325">
    <property type="component" value="Unassembled WGS sequence"/>
</dbReference>
<feature type="compositionally biased region" description="Low complexity" evidence="1">
    <location>
        <begin position="54"/>
        <end position="70"/>
    </location>
</feature>
<dbReference type="InterPro" id="IPR036390">
    <property type="entry name" value="WH_DNA-bd_sf"/>
</dbReference>
<name>A0ABQ4CFZ8_9ACTN</name>
<feature type="compositionally biased region" description="Basic and acidic residues" evidence="1">
    <location>
        <begin position="1"/>
        <end position="19"/>
    </location>
</feature>
<organism evidence="2 3">
    <name type="scientific">Asanoa iriomotensis</name>
    <dbReference type="NCBI Taxonomy" id="234613"/>
    <lineage>
        <taxon>Bacteria</taxon>
        <taxon>Bacillati</taxon>
        <taxon>Actinomycetota</taxon>
        <taxon>Actinomycetes</taxon>
        <taxon>Micromonosporales</taxon>
        <taxon>Micromonosporaceae</taxon>
        <taxon>Asanoa</taxon>
    </lineage>
</organism>
<evidence type="ECO:0000313" key="3">
    <source>
        <dbReference type="Proteomes" id="UP000624325"/>
    </source>
</evidence>
<dbReference type="EMBL" id="BONC01000123">
    <property type="protein sequence ID" value="GIF61697.1"/>
    <property type="molecule type" value="Genomic_DNA"/>
</dbReference>
<reference evidence="2 3" key="1">
    <citation type="submission" date="2021-01" db="EMBL/GenBank/DDBJ databases">
        <title>Whole genome shotgun sequence of Asanoa iriomotensis NBRC 100142.</title>
        <authorList>
            <person name="Komaki H."/>
            <person name="Tamura T."/>
        </authorList>
    </citation>
    <scope>NUCLEOTIDE SEQUENCE [LARGE SCALE GENOMIC DNA]</scope>
    <source>
        <strain evidence="2 3">NBRC 100142</strain>
    </source>
</reference>
<feature type="region of interest" description="Disordered" evidence="1">
    <location>
        <begin position="48"/>
        <end position="72"/>
    </location>
</feature>
<evidence type="ECO:0000313" key="2">
    <source>
        <dbReference type="EMBL" id="GIF61697.1"/>
    </source>
</evidence>
<keyword evidence="3" id="KW-1185">Reference proteome</keyword>